<dbReference type="Proteomes" id="UP000730618">
    <property type="component" value="Unassembled WGS sequence"/>
</dbReference>
<protein>
    <submittedName>
        <fullName evidence="1">Uncharacterized protein</fullName>
    </submittedName>
</protein>
<reference evidence="1 2" key="1">
    <citation type="submission" date="2021-06" db="EMBL/GenBank/DDBJ databases">
        <authorList>
            <person name="Criscuolo A."/>
        </authorList>
    </citation>
    <scope>NUCLEOTIDE SEQUENCE [LARGE SCALE GENOMIC DNA]</scope>
    <source>
        <strain evidence="2">CIP 111802</strain>
    </source>
</reference>
<accession>A0ABN7TMF7</accession>
<organism evidence="1 2">
    <name type="scientific">Paenibacillus allorhizosphaerae</name>
    <dbReference type="NCBI Taxonomy" id="2849866"/>
    <lineage>
        <taxon>Bacteria</taxon>
        <taxon>Bacillati</taxon>
        <taxon>Bacillota</taxon>
        <taxon>Bacilli</taxon>
        <taxon>Bacillales</taxon>
        <taxon>Paenibacillaceae</taxon>
        <taxon>Paenibacillus</taxon>
    </lineage>
</organism>
<name>A0ABN7TMF7_9BACL</name>
<evidence type="ECO:0000313" key="1">
    <source>
        <dbReference type="EMBL" id="CAG7647198.1"/>
    </source>
</evidence>
<evidence type="ECO:0000313" key="2">
    <source>
        <dbReference type="Proteomes" id="UP000730618"/>
    </source>
</evidence>
<dbReference type="EMBL" id="CAJVCE010000011">
    <property type="protein sequence ID" value="CAG7647198.1"/>
    <property type="molecule type" value="Genomic_DNA"/>
</dbReference>
<sequence length="56" mass="6364">MKWHINPNAFPKSARVVPQSIMPIIWDSTATFYVKEADPNAAAIHGEKIVRLRFSL</sequence>
<proteinExistence type="predicted"/>
<comment type="caution">
    <text evidence="1">The sequence shown here is derived from an EMBL/GenBank/DDBJ whole genome shotgun (WGS) entry which is preliminary data.</text>
</comment>
<keyword evidence="2" id="KW-1185">Reference proteome</keyword>
<gene>
    <name evidence="1" type="ORF">PAECIP111802_03915</name>
</gene>